<evidence type="ECO:0000256" key="2">
    <source>
        <dbReference type="ARBA" id="ARBA00022801"/>
    </source>
</evidence>
<dbReference type="AlphaFoldDB" id="A0A6J4VMB3"/>
<dbReference type="InterPro" id="IPR006035">
    <property type="entry name" value="Ureohydrolase"/>
</dbReference>
<proteinExistence type="inferred from homology"/>
<evidence type="ECO:0000256" key="3">
    <source>
        <dbReference type="ARBA" id="ARBA00023211"/>
    </source>
</evidence>
<keyword evidence="3" id="KW-0464">Manganese</keyword>
<dbReference type="InterPro" id="IPR023696">
    <property type="entry name" value="Ureohydrolase_dom_sf"/>
</dbReference>
<dbReference type="GO" id="GO:0030145">
    <property type="term" value="F:manganese ion binding"/>
    <property type="evidence" value="ECO:0007669"/>
    <property type="project" value="TreeGrafter"/>
</dbReference>
<keyword evidence="1" id="KW-0479">Metal-binding</keyword>
<evidence type="ECO:0000313" key="5">
    <source>
        <dbReference type="EMBL" id="CAA9582959.1"/>
    </source>
</evidence>
<keyword evidence="2 5" id="KW-0378">Hydrolase</keyword>
<dbReference type="GO" id="GO:0004053">
    <property type="term" value="F:arginase activity"/>
    <property type="evidence" value="ECO:0007669"/>
    <property type="project" value="UniProtKB-EC"/>
</dbReference>
<accession>A0A6J4VMB3</accession>
<dbReference type="GO" id="GO:0005829">
    <property type="term" value="C:cytosol"/>
    <property type="evidence" value="ECO:0007669"/>
    <property type="project" value="TreeGrafter"/>
</dbReference>
<evidence type="ECO:0000256" key="1">
    <source>
        <dbReference type="ARBA" id="ARBA00022723"/>
    </source>
</evidence>
<reference evidence="5" key="1">
    <citation type="submission" date="2020-02" db="EMBL/GenBank/DDBJ databases">
        <authorList>
            <person name="Meier V. D."/>
        </authorList>
    </citation>
    <scope>NUCLEOTIDE SEQUENCE</scope>
    <source>
        <strain evidence="5">AVDCRST_MAG18</strain>
    </source>
</reference>
<dbReference type="EMBL" id="CADCWN010000256">
    <property type="protein sequence ID" value="CAA9582959.1"/>
    <property type="molecule type" value="Genomic_DNA"/>
</dbReference>
<dbReference type="Gene3D" id="3.40.800.10">
    <property type="entry name" value="Ureohydrolase domain"/>
    <property type="match status" value="1"/>
</dbReference>
<gene>
    <name evidence="5" type="ORF">AVDCRST_MAG18-3418</name>
</gene>
<comment type="similarity">
    <text evidence="4">Belongs to the arginase family.</text>
</comment>
<dbReference type="SUPFAM" id="SSF52768">
    <property type="entry name" value="Arginase/deacetylase"/>
    <property type="match status" value="1"/>
</dbReference>
<dbReference type="Pfam" id="PF00491">
    <property type="entry name" value="Arginase"/>
    <property type="match status" value="1"/>
</dbReference>
<name>A0A6J4VMB3_9BACT</name>
<dbReference type="PANTHER" id="PTHR43782:SF3">
    <property type="entry name" value="ARGINASE"/>
    <property type="match status" value="1"/>
</dbReference>
<protein>
    <submittedName>
        <fullName evidence="5">Arginase</fullName>
        <ecNumber evidence="5">3.5.3.1</ecNumber>
    </submittedName>
</protein>
<dbReference type="PANTHER" id="PTHR43782">
    <property type="entry name" value="ARGINASE"/>
    <property type="match status" value="1"/>
</dbReference>
<dbReference type="PROSITE" id="PS51409">
    <property type="entry name" value="ARGINASE_2"/>
    <property type="match status" value="1"/>
</dbReference>
<organism evidence="5">
    <name type="scientific">uncultured Thermomicrobiales bacterium</name>
    <dbReference type="NCBI Taxonomy" id="1645740"/>
    <lineage>
        <taxon>Bacteria</taxon>
        <taxon>Pseudomonadati</taxon>
        <taxon>Thermomicrobiota</taxon>
        <taxon>Thermomicrobia</taxon>
        <taxon>Thermomicrobiales</taxon>
        <taxon>environmental samples</taxon>
    </lineage>
</organism>
<evidence type="ECO:0000256" key="4">
    <source>
        <dbReference type="PROSITE-ProRule" id="PRU00742"/>
    </source>
</evidence>
<dbReference type="EC" id="3.5.3.1" evidence="5"/>
<sequence>MDLHVVGMRFWNDQRADDVAVRIIDEGRKVCEEVADGTVTYAEAAFRPDRLVDDRITNLGTLGGAIADEVAAGARAGKRVVALGSNCTTLPGILGGLQEANGLDSKLGLVWFDAHGDFNTPRTTLSGMLGGMPVAVSAGLCYPTWREASHLTAPIPTDRIVMVDVRNLDAAEEQLIRATDVQIAQIGPGFAGDRPLADAVAELAARCDAIYLHIDSDILDASLTPNHGTKEPNGPDVEQTVAAIRVVLDTGKVIALGLVSVNSAGEGGDVSLATSLAMLRGGLEGWRA</sequence>